<feature type="transmembrane region" description="Helical" evidence="1">
    <location>
        <begin position="219"/>
        <end position="239"/>
    </location>
</feature>
<organism evidence="3 4">
    <name type="scientific">Actinia tenebrosa</name>
    <name type="common">Australian red waratah sea anemone</name>
    <dbReference type="NCBI Taxonomy" id="6105"/>
    <lineage>
        <taxon>Eukaryota</taxon>
        <taxon>Metazoa</taxon>
        <taxon>Cnidaria</taxon>
        <taxon>Anthozoa</taxon>
        <taxon>Hexacorallia</taxon>
        <taxon>Actiniaria</taxon>
        <taxon>Actiniidae</taxon>
        <taxon>Actinia</taxon>
    </lineage>
</organism>
<dbReference type="KEGG" id="aten:116304889"/>
<dbReference type="GeneID" id="116304889"/>
<keyword evidence="3" id="KW-1185">Reference proteome</keyword>
<evidence type="ECO:0000256" key="1">
    <source>
        <dbReference type="SAM" id="Phobius"/>
    </source>
</evidence>
<feature type="transmembrane region" description="Helical" evidence="1">
    <location>
        <begin position="110"/>
        <end position="129"/>
    </location>
</feature>
<dbReference type="PANTHER" id="PTHR39299:SF1">
    <property type="entry name" value="TRANSMEMBRANE PROTEIN"/>
    <property type="match status" value="1"/>
</dbReference>
<dbReference type="RefSeq" id="XP_031570537.1">
    <property type="nucleotide sequence ID" value="XM_031714677.1"/>
</dbReference>
<evidence type="ECO:0000313" key="3">
    <source>
        <dbReference type="Proteomes" id="UP000515163"/>
    </source>
</evidence>
<dbReference type="InParanoid" id="A0A6P8IUD3"/>
<dbReference type="OrthoDB" id="2448307at2759"/>
<dbReference type="InterPro" id="IPR056691">
    <property type="entry name" value="DUF7789"/>
</dbReference>
<gene>
    <name evidence="4" type="primary">LOC116304889</name>
</gene>
<proteinExistence type="predicted"/>
<evidence type="ECO:0000259" key="2">
    <source>
        <dbReference type="Pfam" id="PF25044"/>
    </source>
</evidence>
<protein>
    <submittedName>
        <fullName evidence="4">Uncharacterized protein LOC116304889</fullName>
    </submittedName>
</protein>
<feature type="transmembrane region" description="Helical" evidence="1">
    <location>
        <begin position="141"/>
        <end position="164"/>
    </location>
</feature>
<dbReference type="Proteomes" id="UP000515163">
    <property type="component" value="Unplaced"/>
</dbReference>
<feature type="domain" description="DUF7789" evidence="2">
    <location>
        <begin position="172"/>
        <end position="310"/>
    </location>
</feature>
<keyword evidence="1" id="KW-0812">Transmembrane</keyword>
<feature type="transmembrane region" description="Helical" evidence="1">
    <location>
        <begin position="185"/>
        <end position="207"/>
    </location>
</feature>
<evidence type="ECO:0000313" key="4">
    <source>
        <dbReference type="RefSeq" id="XP_031570537.1"/>
    </source>
</evidence>
<accession>A0A6P8IUD3</accession>
<sequence length="357" mass="40215">MSTVLELEQRNNYLNGNDENGLTDDPVQKQTTLTAIGKTKTFVGLDKEEWIFITLSVLNFMVAIGFTIARMTQIPTDTPDFTFAVILIINAVFCVFYAIHGVLREREFEIYAYIAAIIIVFSYVLINLVNNPEKRNAVKWARFGTILLFAPFNIYYGIVVARGFGFLEFRIVGAAVTLQKMYRRAGIFSCLLKFDFQLALSLAVLVIYNPASWDGSEILIVSVGIPFQLAWSIFGWLTLRKEVKYLLFIFIPASLVEPGYISYQIYMIHQDWSAKTKNCLHDTGNCNLVFSFFLAAGLALLVRILVLCSLKFVVDNFGKGLRESVYNIPDADHKTPLLPRKRDIAQCCGVVCCGPLG</sequence>
<feature type="transmembrane region" description="Helical" evidence="1">
    <location>
        <begin position="50"/>
        <end position="69"/>
    </location>
</feature>
<dbReference type="AlphaFoldDB" id="A0A6P8IUD3"/>
<name>A0A6P8IUD3_ACTTE</name>
<reference evidence="4" key="1">
    <citation type="submission" date="2025-08" db="UniProtKB">
        <authorList>
            <consortium name="RefSeq"/>
        </authorList>
    </citation>
    <scope>IDENTIFICATION</scope>
    <source>
        <tissue evidence="4">Tentacle</tissue>
    </source>
</reference>
<keyword evidence="1" id="KW-1133">Transmembrane helix</keyword>
<feature type="transmembrane region" description="Helical" evidence="1">
    <location>
        <begin position="288"/>
        <end position="314"/>
    </location>
</feature>
<feature type="transmembrane region" description="Helical" evidence="1">
    <location>
        <begin position="246"/>
        <end position="268"/>
    </location>
</feature>
<feature type="domain" description="DUF7789" evidence="2">
    <location>
        <begin position="37"/>
        <end position="160"/>
    </location>
</feature>
<dbReference type="PANTHER" id="PTHR39299">
    <property type="entry name" value="TRANSMEMBRANE PROTEIN"/>
    <property type="match status" value="1"/>
</dbReference>
<feature type="transmembrane region" description="Helical" evidence="1">
    <location>
        <begin position="81"/>
        <end position="103"/>
    </location>
</feature>
<dbReference type="Pfam" id="PF25044">
    <property type="entry name" value="DUF7789"/>
    <property type="match status" value="2"/>
</dbReference>
<keyword evidence="1" id="KW-0472">Membrane</keyword>